<dbReference type="GO" id="GO:0009086">
    <property type="term" value="P:methionine biosynthetic process"/>
    <property type="evidence" value="ECO:0007669"/>
    <property type="project" value="TreeGrafter"/>
</dbReference>
<dbReference type="SUPFAM" id="SSF82282">
    <property type="entry name" value="Homocysteine S-methyltransferase"/>
    <property type="match status" value="1"/>
</dbReference>
<dbReference type="PROSITE" id="PS50970">
    <property type="entry name" value="HCY"/>
    <property type="match status" value="1"/>
</dbReference>
<name>A0A1G4JK72_9SACH</name>
<keyword evidence="2 5" id="KW-0808">Transferase</keyword>
<keyword evidence="1 5" id="KW-0489">Methyltransferase</keyword>
<dbReference type="OrthoDB" id="261426at2759"/>
<keyword evidence="8" id="KW-1185">Reference proteome</keyword>
<gene>
    <name evidence="7" type="ORF">LAME_0E10484G</name>
</gene>
<evidence type="ECO:0000313" key="8">
    <source>
        <dbReference type="Proteomes" id="UP000191144"/>
    </source>
</evidence>
<dbReference type="InterPro" id="IPR051486">
    <property type="entry name" value="Hcy_S-methyltransferase"/>
</dbReference>
<dbReference type="PANTHER" id="PTHR46015">
    <property type="entry name" value="ZGC:172121"/>
    <property type="match status" value="1"/>
</dbReference>
<dbReference type="GO" id="GO:0046872">
    <property type="term" value="F:metal ion binding"/>
    <property type="evidence" value="ECO:0007669"/>
    <property type="project" value="UniProtKB-KW"/>
</dbReference>
<evidence type="ECO:0000313" key="7">
    <source>
        <dbReference type="EMBL" id="SCU90909.1"/>
    </source>
</evidence>
<dbReference type="GO" id="GO:0033528">
    <property type="term" value="P:S-methylmethionine cycle"/>
    <property type="evidence" value="ECO:0007669"/>
    <property type="project" value="TreeGrafter"/>
</dbReference>
<dbReference type="PANTHER" id="PTHR46015:SF1">
    <property type="entry name" value="HOMOCYSTEINE S-METHYLTRANSFERASE-LIKE ISOFORM 1"/>
    <property type="match status" value="1"/>
</dbReference>
<evidence type="ECO:0000256" key="2">
    <source>
        <dbReference type="ARBA" id="ARBA00022679"/>
    </source>
</evidence>
<evidence type="ECO:0000259" key="6">
    <source>
        <dbReference type="PROSITE" id="PS50970"/>
    </source>
</evidence>
<feature type="binding site" evidence="5">
    <location>
        <position position="307"/>
    </location>
    <ligand>
        <name>Zn(2+)</name>
        <dbReference type="ChEBI" id="CHEBI:29105"/>
    </ligand>
</feature>
<dbReference type="AlphaFoldDB" id="A0A1G4JK72"/>
<proteinExistence type="predicted"/>
<protein>
    <submittedName>
        <fullName evidence="7">LAME_0E10484g1_1</fullName>
    </submittedName>
</protein>
<organism evidence="7 8">
    <name type="scientific">Lachancea meyersii CBS 8951</name>
    <dbReference type="NCBI Taxonomy" id="1266667"/>
    <lineage>
        <taxon>Eukaryota</taxon>
        <taxon>Fungi</taxon>
        <taxon>Dikarya</taxon>
        <taxon>Ascomycota</taxon>
        <taxon>Saccharomycotina</taxon>
        <taxon>Saccharomycetes</taxon>
        <taxon>Saccharomycetales</taxon>
        <taxon>Saccharomycetaceae</taxon>
        <taxon>Lachancea</taxon>
    </lineage>
</organism>
<sequence>MRIPFAEYIGQHVLVMDGGQGTDLEARGIAVDNPLWSTVAYLDRDEKQLKCVRDMYKSFIDAGSNTLTTVTYQSSFQSLRKYSNGKISSEADYFKFLDYILDFTENQCLTSDQYLIGSIGPYASFLLNGTEYSGDYGPEKVDFVDYYRPQVTHFASAARVDCIGFETVPQFCEFKALLSPEFANLCSSKPYYISITTDKDGNLRDGTSAEELCNFIENKARELPSNLVFLGINCIEFEYCSAILAILNNRLTKCRVRFKAAYPNSGEIYDGSSHSWLQNPDPSACQTWENLASELLEQNCRMIGGCCRTTSEHIGRIAAIVRGHA</sequence>
<dbReference type="Proteomes" id="UP000191144">
    <property type="component" value="Chromosome E"/>
</dbReference>
<keyword evidence="3 5" id="KW-0479">Metal-binding</keyword>
<keyword evidence="4 5" id="KW-0862">Zinc</keyword>
<evidence type="ECO:0000256" key="3">
    <source>
        <dbReference type="ARBA" id="ARBA00022723"/>
    </source>
</evidence>
<evidence type="ECO:0000256" key="4">
    <source>
        <dbReference type="ARBA" id="ARBA00022833"/>
    </source>
</evidence>
<dbReference type="GO" id="GO:0008898">
    <property type="term" value="F:S-adenosylmethionine-homocysteine S-methyltransferase activity"/>
    <property type="evidence" value="ECO:0007669"/>
    <property type="project" value="TreeGrafter"/>
</dbReference>
<dbReference type="InterPro" id="IPR003726">
    <property type="entry name" value="HCY_dom"/>
</dbReference>
<dbReference type="InterPro" id="IPR036589">
    <property type="entry name" value="HCY_dom_sf"/>
</dbReference>
<feature type="binding site" evidence="5">
    <location>
        <position position="234"/>
    </location>
    <ligand>
        <name>Zn(2+)</name>
        <dbReference type="ChEBI" id="CHEBI:29105"/>
    </ligand>
</feature>
<comment type="cofactor">
    <cofactor evidence="5">
        <name>Zn(2+)</name>
        <dbReference type="ChEBI" id="CHEBI:29105"/>
    </cofactor>
</comment>
<accession>A0A1G4JK72</accession>
<feature type="domain" description="Hcy-binding" evidence="6">
    <location>
        <begin position="2"/>
        <end position="321"/>
    </location>
</feature>
<feature type="binding site" evidence="5">
    <location>
        <position position="306"/>
    </location>
    <ligand>
        <name>Zn(2+)</name>
        <dbReference type="ChEBI" id="CHEBI:29105"/>
    </ligand>
</feature>
<dbReference type="Pfam" id="PF02574">
    <property type="entry name" value="S-methyl_trans"/>
    <property type="match status" value="1"/>
</dbReference>
<dbReference type="Gene3D" id="3.20.20.330">
    <property type="entry name" value="Homocysteine-binding-like domain"/>
    <property type="match status" value="1"/>
</dbReference>
<dbReference type="EMBL" id="LT598481">
    <property type="protein sequence ID" value="SCU90909.1"/>
    <property type="molecule type" value="Genomic_DNA"/>
</dbReference>
<dbReference type="GO" id="GO:0032259">
    <property type="term" value="P:methylation"/>
    <property type="evidence" value="ECO:0007669"/>
    <property type="project" value="UniProtKB-KW"/>
</dbReference>
<reference evidence="8" key="1">
    <citation type="submission" date="2016-03" db="EMBL/GenBank/DDBJ databases">
        <authorList>
            <person name="Devillers Hugo."/>
        </authorList>
    </citation>
    <scope>NUCLEOTIDE SEQUENCE [LARGE SCALE GENOMIC DNA]</scope>
</reference>
<evidence type="ECO:0000256" key="5">
    <source>
        <dbReference type="PROSITE-ProRule" id="PRU00333"/>
    </source>
</evidence>
<evidence type="ECO:0000256" key="1">
    <source>
        <dbReference type="ARBA" id="ARBA00022603"/>
    </source>
</evidence>